<dbReference type="Proteomes" id="UP000316621">
    <property type="component" value="Chromosome 5"/>
</dbReference>
<dbReference type="AlphaFoldDB" id="A0A4Y7JM81"/>
<evidence type="ECO:0000256" key="1">
    <source>
        <dbReference type="SAM" id="MobiDB-lite"/>
    </source>
</evidence>
<sequence>MNHHHRQQQQQQQQQQEEKRYMYAGHTGIGVLYPSRNNRAKLYGKVVRLSTAQLLTVIYQKKKSALRRIKQEQEGSCYQEIPKQTSVHTKQ</sequence>
<evidence type="ECO:0000313" key="3">
    <source>
        <dbReference type="Proteomes" id="UP000316621"/>
    </source>
</evidence>
<evidence type="ECO:0000313" key="2">
    <source>
        <dbReference type="EMBL" id="RZC62193.1"/>
    </source>
</evidence>
<dbReference type="EMBL" id="CM010719">
    <property type="protein sequence ID" value="RZC62193.1"/>
    <property type="molecule type" value="Genomic_DNA"/>
</dbReference>
<accession>A0A4Y7JM81</accession>
<organism evidence="2 3">
    <name type="scientific">Papaver somniferum</name>
    <name type="common">Opium poppy</name>
    <dbReference type="NCBI Taxonomy" id="3469"/>
    <lineage>
        <taxon>Eukaryota</taxon>
        <taxon>Viridiplantae</taxon>
        <taxon>Streptophyta</taxon>
        <taxon>Embryophyta</taxon>
        <taxon>Tracheophyta</taxon>
        <taxon>Spermatophyta</taxon>
        <taxon>Magnoliopsida</taxon>
        <taxon>Ranunculales</taxon>
        <taxon>Papaveraceae</taxon>
        <taxon>Papaveroideae</taxon>
        <taxon>Papaver</taxon>
    </lineage>
</organism>
<protein>
    <submittedName>
        <fullName evidence="2">Uncharacterized protein</fullName>
    </submittedName>
</protein>
<keyword evidence="3" id="KW-1185">Reference proteome</keyword>
<name>A0A4Y7JM81_PAPSO</name>
<proteinExistence type="predicted"/>
<gene>
    <name evidence="2" type="ORF">C5167_023941</name>
</gene>
<feature type="region of interest" description="Disordered" evidence="1">
    <location>
        <begin position="1"/>
        <end position="20"/>
    </location>
</feature>
<dbReference type="Gramene" id="RZC62193">
    <property type="protein sequence ID" value="RZC62193"/>
    <property type="gene ID" value="C5167_023941"/>
</dbReference>
<reference evidence="2 3" key="1">
    <citation type="journal article" date="2018" name="Science">
        <title>The opium poppy genome and morphinan production.</title>
        <authorList>
            <person name="Guo L."/>
            <person name="Winzer T."/>
            <person name="Yang X."/>
            <person name="Li Y."/>
            <person name="Ning Z."/>
            <person name="He Z."/>
            <person name="Teodor R."/>
            <person name="Lu Y."/>
            <person name="Bowser T.A."/>
            <person name="Graham I.A."/>
            <person name="Ye K."/>
        </authorList>
    </citation>
    <scope>NUCLEOTIDE SEQUENCE [LARGE SCALE GENOMIC DNA]</scope>
    <source>
        <strain evidence="3">cv. HN1</strain>
        <tissue evidence="2">Leaves</tissue>
    </source>
</reference>